<dbReference type="InterPro" id="IPR050360">
    <property type="entry name" value="MFS_Sugar_Transporters"/>
</dbReference>
<dbReference type="EMBL" id="DS995899">
    <property type="protein sequence ID" value="EEA28478.1"/>
    <property type="molecule type" value="Genomic_DNA"/>
</dbReference>
<keyword evidence="7" id="KW-1185">Reference proteome</keyword>
<name>B6Q5M5_TALMQ</name>
<keyword evidence="3 5" id="KW-1133">Transmembrane helix</keyword>
<evidence type="ECO:0000256" key="3">
    <source>
        <dbReference type="ARBA" id="ARBA00022989"/>
    </source>
</evidence>
<dbReference type="SUPFAM" id="SSF103473">
    <property type="entry name" value="MFS general substrate transporter"/>
    <property type="match status" value="1"/>
</dbReference>
<protein>
    <submittedName>
        <fullName evidence="6">Sugar transporter, putative</fullName>
    </submittedName>
</protein>
<dbReference type="InterPro" id="IPR036259">
    <property type="entry name" value="MFS_trans_sf"/>
</dbReference>
<comment type="subcellular location">
    <subcellularLocation>
        <location evidence="1">Membrane</location>
        <topology evidence="1">Multi-pass membrane protein</topology>
    </subcellularLocation>
</comment>
<feature type="transmembrane region" description="Helical" evidence="5">
    <location>
        <begin position="175"/>
        <end position="194"/>
    </location>
</feature>
<dbReference type="InterPro" id="IPR005828">
    <property type="entry name" value="MFS_sugar_transport-like"/>
</dbReference>
<keyword evidence="2 5" id="KW-0812">Transmembrane</keyword>
<feature type="transmembrane region" description="Helical" evidence="5">
    <location>
        <begin position="29"/>
        <end position="51"/>
    </location>
</feature>
<keyword evidence="4 5" id="KW-0472">Membrane</keyword>
<dbReference type="Gene3D" id="1.20.1250.20">
    <property type="entry name" value="MFS general substrate transporter like domains"/>
    <property type="match status" value="1"/>
</dbReference>
<feature type="transmembrane region" description="Helical" evidence="5">
    <location>
        <begin position="151"/>
        <end position="169"/>
    </location>
</feature>
<dbReference type="AlphaFoldDB" id="B6Q5M5"/>
<dbReference type="PhylomeDB" id="B6Q5M5"/>
<organism evidence="6 7">
    <name type="scientific">Talaromyces marneffei (strain ATCC 18224 / CBS 334.59 / QM 7333)</name>
    <name type="common">Penicillium marneffei</name>
    <dbReference type="NCBI Taxonomy" id="441960"/>
    <lineage>
        <taxon>Eukaryota</taxon>
        <taxon>Fungi</taxon>
        <taxon>Dikarya</taxon>
        <taxon>Ascomycota</taxon>
        <taxon>Pezizomycotina</taxon>
        <taxon>Eurotiomycetes</taxon>
        <taxon>Eurotiomycetidae</taxon>
        <taxon>Eurotiales</taxon>
        <taxon>Trichocomaceae</taxon>
        <taxon>Talaromyces</taxon>
        <taxon>Talaromyces sect. Talaromyces</taxon>
    </lineage>
</organism>
<dbReference type="GO" id="GO:0005351">
    <property type="term" value="F:carbohydrate:proton symporter activity"/>
    <property type="evidence" value="ECO:0007669"/>
    <property type="project" value="TreeGrafter"/>
</dbReference>
<keyword evidence="6" id="KW-0813">Transport</keyword>
<feature type="transmembrane region" description="Helical" evidence="5">
    <location>
        <begin position="66"/>
        <end position="85"/>
    </location>
</feature>
<evidence type="ECO:0000313" key="7">
    <source>
        <dbReference type="Proteomes" id="UP000001294"/>
    </source>
</evidence>
<dbReference type="PANTHER" id="PTHR48022">
    <property type="entry name" value="PLASTIDIC GLUCOSE TRANSPORTER 4"/>
    <property type="match status" value="1"/>
</dbReference>
<proteinExistence type="predicted"/>
<dbReference type="OrthoDB" id="6133115at2759"/>
<gene>
    <name evidence="6" type="ORF">PMAA_032860</name>
</gene>
<dbReference type="HOGENOM" id="CLU_001265_30_0_1"/>
<sequence length="250" mass="28673">MHSNCNCFMENSKQSWLDVFKTSGMRRRLFIMAFLGLFTQWSGNTLITYYLSNLIGVTDSVVKSKINIGIACWGLITGTTAALLAPRFRRRPAYLLSVHQYEEPCCCHTNHFLYFASSLDYNIGYNALTYTYLVEIFPYTSRSRGIAWFQFYGRGAAFFATYTNLIGLPRIAWKWLVVYCCWLAFEIIFIYLFFPETAGRTLEELSFLFEGKEKANEVANAAVTQIFKGAEEKRTIDTAHVEVVDKGRAV</sequence>
<dbReference type="VEuPathDB" id="FungiDB:PMAA_032860"/>
<evidence type="ECO:0000256" key="4">
    <source>
        <dbReference type="ARBA" id="ARBA00023136"/>
    </source>
</evidence>
<evidence type="ECO:0000256" key="2">
    <source>
        <dbReference type="ARBA" id="ARBA00022692"/>
    </source>
</evidence>
<evidence type="ECO:0000256" key="5">
    <source>
        <dbReference type="SAM" id="Phobius"/>
    </source>
</evidence>
<accession>B6Q5M5</accession>
<dbReference type="Proteomes" id="UP000001294">
    <property type="component" value="Unassembled WGS sequence"/>
</dbReference>
<evidence type="ECO:0000313" key="6">
    <source>
        <dbReference type="EMBL" id="EEA28478.1"/>
    </source>
</evidence>
<reference evidence="7" key="1">
    <citation type="journal article" date="2015" name="Genome Announc.">
        <title>Genome sequence of the AIDS-associated pathogen Penicillium marneffei (ATCC18224) and its near taxonomic relative Talaromyces stipitatus (ATCC10500).</title>
        <authorList>
            <person name="Nierman W.C."/>
            <person name="Fedorova-Abrams N.D."/>
            <person name="Andrianopoulos A."/>
        </authorList>
    </citation>
    <scope>NUCLEOTIDE SEQUENCE [LARGE SCALE GENOMIC DNA]</scope>
    <source>
        <strain evidence="7">ATCC 18224 / CBS 334.59 / QM 7333</strain>
    </source>
</reference>
<keyword evidence="6" id="KW-0762">Sugar transport</keyword>
<dbReference type="PANTHER" id="PTHR48022:SF29">
    <property type="entry name" value="SUGAR TRANSPORTER, PUTATIVE (AFU_ORTHOLOGUE AFUA_6G14500)-RELATED"/>
    <property type="match status" value="1"/>
</dbReference>
<dbReference type="GO" id="GO:0016020">
    <property type="term" value="C:membrane"/>
    <property type="evidence" value="ECO:0007669"/>
    <property type="project" value="UniProtKB-SubCell"/>
</dbReference>
<dbReference type="Pfam" id="PF00083">
    <property type="entry name" value="Sugar_tr"/>
    <property type="match status" value="1"/>
</dbReference>
<evidence type="ECO:0000256" key="1">
    <source>
        <dbReference type="ARBA" id="ARBA00004141"/>
    </source>
</evidence>